<dbReference type="EMBL" id="JABUFE010000012">
    <property type="protein sequence ID" value="NSX56326.1"/>
    <property type="molecule type" value="Genomic_DNA"/>
</dbReference>
<organism evidence="1 2">
    <name type="scientific">Parasulfitobacter algicola</name>
    <dbReference type="NCBI Taxonomy" id="2614809"/>
    <lineage>
        <taxon>Bacteria</taxon>
        <taxon>Pseudomonadati</taxon>
        <taxon>Pseudomonadota</taxon>
        <taxon>Alphaproteobacteria</taxon>
        <taxon>Rhodobacterales</taxon>
        <taxon>Roseobacteraceae</taxon>
        <taxon>Parasulfitobacter</taxon>
    </lineage>
</organism>
<sequence>MEIFKRSEAVERLLSDLDIPRLEFFYELKQGIGPYDPEFFEKSAARRKDFEAKAKQALLEMTDEELWELRETPRRLSSFALKYSLFDPPPWYAAGFGVCVYQADFEYWAKMDFWTLEEAICLSLGFNPEKVPNYRNRPHSRYETVQLFRQRMSLIERAPFNAKSQQNSVTPSVFTSWAVSKEMEIPSELIDAVGIAKKPNRPAMLTTVDKRQHDTALKVILGLLASIYADEQTLVTREVKSDISLGLAKIGLSLDPKTLTKLLNEAVLARKRFESEQQIRDDKAV</sequence>
<keyword evidence="2" id="KW-1185">Reference proteome</keyword>
<gene>
    <name evidence="1" type="ORF">HRQ87_16160</name>
</gene>
<dbReference type="RefSeq" id="WP_174139482.1">
    <property type="nucleotide sequence ID" value="NZ_JABUFE010000012.1"/>
</dbReference>
<proteinExistence type="predicted"/>
<evidence type="ECO:0000313" key="1">
    <source>
        <dbReference type="EMBL" id="NSX56326.1"/>
    </source>
</evidence>
<accession>A0ABX2ITV3</accession>
<comment type="caution">
    <text evidence="1">The sequence shown here is derived from an EMBL/GenBank/DDBJ whole genome shotgun (WGS) entry which is preliminary data.</text>
</comment>
<protein>
    <submittedName>
        <fullName evidence="1">Uncharacterized protein</fullName>
    </submittedName>
</protein>
<reference evidence="1 2" key="1">
    <citation type="submission" date="2020-06" db="EMBL/GenBank/DDBJ databases">
        <title>Sulfitobacter algicola sp. nov., isolated from green algae.</title>
        <authorList>
            <person name="Wang C."/>
        </authorList>
    </citation>
    <scope>NUCLEOTIDE SEQUENCE [LARGE SCALE GENOMIC DNA]</scope>
    <source>
        <strain evidence="1 2">1151</strain>
    </source>
</reference>
<evidence type="ECO:0000313" key="2">
    <source>
        <dbReference type="Proteomes" id="UP000777935"/>
    </source>
</evidence>
<dbReference type="Proteomes" id="UP000777935">
    <property type="component" value="Unassembled WGS sequence"/>
</dbReference>
<name>A0ABX2ITV3_9RHOB</name>